<protein>
    <recommendedName>
        <fullName evidence="7">Tetraspanin</fullName>
    </recommendedName>
</protein>
<dbReference type="SUPFAM" id="SSF48652">
    <property type="entry name" value="Tetraspanin"/>
    <property type="match status" value="1"/>
</dbReference>
<keyword evidence="3 7" id="KW-0812">Transmembrane</keyword>
<dbReference type="PANTHER" id="PTHR19282">
    <property type="entry name" value="TETRASPANIN"/>
    <property type="match status" value="1"/>
</dbReference>
<dbReference type="AlphaFoldDB" id="A0A815PHC7"/>
<dbReference type="InterPro" id="IPR008952">
    <property type="entry name" value="Tetraspanin_EC2_sf"/>
</dbReference>
<evidence type="ECO:0000313" key="8">
    <source>
        <dbReference type="EMBL" id="CAF1449032.1"/>
    </source>
</evidence>
<accession>A0A815PHC7</accession>
<name>A0A815PHC7_ADIRI</name>
<dbReference type="PRINTS" id="PR00259">
    <property type="entry name" value="TMFOUR"/>
</dbReference>
<dbReference type="GO" id="GO:0005886">
    <property type="term" value="C:plasma membrane"/>
    <property type="evidence" value="ECO:0007669"/>
    <property type="project" value="TreeGrafter"/>
</dbReference>
<keyword evidence="5 7" id="KW-0472">Membrane</keyword>
<keyword evidence="4 7" id="KW-1133">Transmembrane helix</keyword>
<feature type="transmembrane region" description="Helical" evidence="7">
    <location>
        <begin position="107"/>
        <end position="130"/>
    </location>
</feature>
<dbReference type="PIRSF" id="PIRSF002419">
    <property type="entry name" value="Tetraspanin"/>
    <property type="match status" value="1"/>
</dbReference>
<evidence type="ECO:0000256" key="3">
    <source>
        <dbReference type="ARBA" id="ARBA00022692"/>
    </source>
</evidence>
<organism evidence="8 9">
    <name type="scientific">Adineta ricciae</name>
    <name type="common">Rotifer</name>
    <dbReference type="NCBI Taxonomy" id="249248"/>
    <lineage>
        <taxon>Eukaryota</taxon>
        <taxon>Metazoa</taxon>
        <taxon>Spiralia</taxon>
        <taxon>Gnathifera</taxon>
        <taxon>Rotifera</taxon>
        <taxon>Eurotatoria</taxon>
        <taxon>Bdelloidea</taxon>
        <taxon>Adinetida</taxon>
        <taxon>Adinetidae</taxon>
        <taxon>Adineta</taxon>
    </lineage>
</organism>
<proteinExistence type="inferred from homology"/>
<evidence type="ECO:0000256" key="1">
    <source>
        <dbReference type="ARBA" id="ARBA00004141"/>
    </source>
</evidence>
<feature type="transmembrane region" description="Helical" evidence="7">
    <location>
        <begin position="32"/>
        <end position="59"/>
    </location>
</feature>
<reference evidence="8" key="1">
    <citation type="submission" date="2021-02" db="EMBL/GenBank/DDBJ databases">
        <authorList>
            <person name="Nowell W R."/>
        </authorList>
    </citation>
    <scope>NUCLEOTIDE SEQUENCE</scope>
</reference>
<evidence type="ECO:0000256" key="4">
    <source>
        <dbReference type="ARBA" id="ARBA00022989"/>
    </source>
</evidence>
<comment type="caution">
    <text evidence="8">The sequence shown here is derived from an EMBL/GenBank/DDBJ whole genome shotgun (WGS) entry which is preliminary data.</text>
</comment>
<gene>
    <name evidence="8" type="ORF">EDS130_LOCUS39397</name>
</gene>
<evidence type="ECO:0000256" key="7">
    <source>
        <dbReference type="RuleBase" id="RU361218"/>
    </source>
</evidence>
<feature type="transmembrane region" description="Helical" evidence="7">
    <location>
        <begin position="79"/>
        <end position="100"/>
    </location>
</feature>
<evidence type="ECO:0000313" key="9">
    <source>
        <dbReference type="Proteomes" id="UP000663852"/>
    </source>
</evidence>
<feature type="transmembrane region" description="Helical" evidence="7">
    <location>
        <begin position="235"/>
        <end position="258"/>
    </location>
</feature>
<comment type="similarity">
    <text evidence="2 7">Belongs to the tetraspanin (TM4SF) family.</text>
</comment>
<dbReference type="Proteomes" id="UP000663852">
    <property type="component" value="Unassembled WGS sequence"/>
</dbReference>
<evidence type="ECO:0000256" key="5">
    <source>
        <dbReference type="ARBA" id="ARBA00023136"/>
    </source>
</evidence>
<comment type="subcellular location">
    <subcellularLocation>
        <location evidence="1 7">Membrane</location>
        <topology evidence="1 7">Multi-pass membrane protein</topology>
    </subcellularLocation>
</comment>
<dbReference type="OrthoDB" id="9972904at2759"/>
<dbReference type="InterPro" id="IPR000301">
    <property type="entry name" value="Tetraspanin_animals"/>
</dbReference>
<dbReference type="PANTHER" id="PTHR19282:SF252">
    <property type="entry name" value="TETRASPANIN"/>
    <property type="match status" value="1"/>
</dbReference>
<dbReference type="Gene3D" id="1.10.1450.10">
    <property type="entry name" value="Tetraspanin"/>
    <property type="match status" value="1"/>
</dbReference>
<feature type="disulfide bond" evidence="6">
    <location>
        <begin position="169"/>
        <end position="193"/>
    </location>
</feature>
<dbReference type="InterPro" id="IPR018499">
    <property type="entry name" value="Tetraspanin/Peripherin"/>
</dbReference>
<evidence type="ECO:0000256" key="6">
    <source>
        <dbReference type="PIRSR" id="PIRSR002419-1"/>
    </source>
</evidence>
<dbReference type="EMBL" id="CAJNOJ010000440">
    <property type="protein sequence ID" value="CAF1449032.1"/>
    <property type="molecule type" value="Genomic_DNA"/>
</dbReference>
<keyword evidence="6" id="KW-1015">Disulfide bond</keyword>
<sequence length="270" mass="30208">MSLWNGGTSDHYLRKKNLFMDWNRFHASASIALLRTLLICINIIFVISGGILFLLGIVLRGQLSTLLDITPEMSSSAPYILIGLGLIIFFIGLFAFWCTVKGHITLLYIYSTVVFLIFVAEVLLAVTVLMKQQTYEDTFKTSLSNVMQQYPKEPMASHVDRLQNVLSCCGVDSYEDWFQTLYGEQLLRVPTSCCKKSLNHTCSNANLRKEYLAADINTNGCYATVIAAIKSNYPIFGGIIIAIALFPLVGVILACCLANQMRKQRYEQVA</sequence>
<evidence type="ECO:0000256" key="2">
    <source>
        <dbReference type="ARBA" id="ARBA00006840"/>
    </source>
</evidence>
<dbReference type="Pfam" id="PF00335">
    <property type="entry name" value="Tetraspanin"/>
    <property type="match status" value="1"/>
</dbReference>